<dbReference type="GO" id="GO:0006508">
    <property type="term" value="P:proteolysis"/>
    <property type="evidence" value="ECO:0007669"/>
    <property type="project" value="UniProtKB-KW"/>
</dbReference>
<dbReference type="Proteomes" id="UP001174136">
    <property type="component" value="Unassembled WGS sequence"/>
</dbReference>
<evidence type="ECO:0000256" key="5">
    <source>
        <dbReference type="ARBA" id="ARBA00022786"/>
    </source>
</evidence>
<dbReference type="Pfam" id="PF00443">
    <property type="entry name" value="UCH"/>
    <property type="match status" value="1"/>
</dbReference>
<dbReference type="GO" id="GO:0016579">
    <property type="term" value="P:protein deubiquitination"/>
    <property type="evidence" value="ECO:0007669"/>
    <property type="project" value="InterPro"/>
</dbReference>
<feature type="compositionally biased region" description="Low complexity" evidence="8">
    <location>
        <begin position="963"/>
        <end position="980"/>
    </location>
</feature>
<dbReference type="InterPro" id="IPR050164">
    <property type="entry name" value="Peptidase_C19"/>
</dbReference>
<comment type="caution">
    <text evidence="10">The sequence shown here is derived from an EMBL/GenBank/DDBJ whole genome shotgun (WGS) entry which is preliminary data.</text>
</comment>
<feature type="region of interest" description="Disordered" evidence="8">
    <location>
        <begin position="667"/>
        <end position="1205"/>
    </location>
</feature>
<feature type="compositionally biased region" description="Basic and acidic residues" evidence="8">
    <location>
        <begin position="1124"/>
        <end position="1143"/>
    </location>
</feature>
<dbReference type="InterPro" id="IPR038765">
    <property type="entry name" value="Papain-like_cys_pep_sf"/>
</dbReference>
<keyword evidence="6 10" id="KW-0378">Hydrolase</keyword>
<feature type="compositionally biased region" description="Basic and acidic residues" evidence="8">
    <location>
        <begin position="786"/>
        <end position="798"/>
    </location>
</feature>
<feature type="compositionally biased region" description="Basic residues" evidence="8">
    <location>
        <begin position="947"/>
        <end position="958"/>
    </location>
</feature>
<dbReference type="PANTHER" id="PTHR24006">
    <property type="entry name" value="UBIQUITIN CARBOXYL-TERMINAL HYDROLASE"/>
    <property type="match status" value="1"/>
</dbReference>
<dbReference type="CDD" id="cd02661">
    <property type="entry name" value="Peptidase_C19E"/>
    <property type="match status" value="1"/>
</dbReference>
<evidence type="ECO:0000256" key="4">
    <source>
        <dbReference type="ARBA" id="ARBA00022670"/>
    </source>
</evidence>
<keyword evidence="3" id="KW-0597">Phosphoprotein</keyword>
<evidence type="ECO:0000256" key="1">
    <source>
        <dbReference type="ARBA" id="ARBA00000707"/>
    </source>
</evidence>
<proteinExistence type="predicted"/>
<dbReference type="FunFam" id="3.90.70.10:FF:000016">
    <property type="entry name" value="Ubiquitin carboxyl-terminal hydrolase 36"/>
    <property type="match status" value="1"/>
</dbReference>
<keyword evidence="5" id="KW-0833">Ubl conjugation pathway</keyword>
<evidence type="ECO:0000256" key="3">
    <source>
        <dbReference type="ARBA" id="ARBA00022553"/>
    </source>
</evidence>
<name>A0AA47MCH3_MERPO</name>
<evidence type="ECO:0000256" key="7">
    <source>
        <dbReference type="ARBA" id="ARBA00022807"/>
    </source>
</evidence>
<reference evidence="10" key="1">
    <citation type="journal article" date="2023" name="Front. Mar. Sci.">
        <title>A new Merluccius polli reference genome to investigate the effects of global change in West African waters.</title>
        <authorList>
            <person name="Mateo J.L."/>
            <person name="Blanco-Fernandez C."/>
            <person name="Garcia-Vazquez E."/>
            <person name="Machado-Schiaffino G."/>
        </authorList>
    </citation>
    <scope>NUCLEOTIDE SEQUENCE</scope>
    <source>
        <strain evidence="10">C29</strain>
        <tissue evidence="10">Fin</tissue>
    </source>
</reference>
<feature type="compositionally biased region" description="Basic and acidic residues" evidence="8">
    <location>
        <begin position="998"/>
        <end position="1019"/>
    </location>
</feature>
<dbReference type="PROSITE" id="PS00972">
    <property type="entry name" value="USP_1"/>
    <property type="match status" value="1"/>
</dbReference>
<sequence length="1311" mass="143742">MKYFGKQRYLKVTCYLRPRGRTKNPATDWPQRAANPPLAALRLAADPRGTPCHAAVFSNVTSVTGSNNETSGWVLGLAWRLTHIAAPSATLARAATPPLLLLRRSRYKRDELEPPLNRKRHKRLQGTAVCPVQLSRPRPRFSSLVAVDEETNRQKSFVAKRLTPADGADAPIMPIVDKLKEALKPGRKDTSEEADLNKLLASSAKKVLLQKIEFEPASKGFSYQLDSLKTKYVILNPRNEAATGQKSAESTQIKRQENVIGGQSDGIPGPQKILFQGNRLTLKWERVYRVGAGLHNLGNTCFLNSTVQCLTYTPPLANYLLSKEHSRTCHQSGFCMICVMQNHIIQAYANTGNAIKPVSFIRDLKKIARHFRFGSQEDAHEFLRYTIDAMQKACLNGYPKLDRQTQATTLVHQIFGGYLRSRVKCSLCKSVSDTYDPYLDIAVEIRQAANIVRALELFVKPDILSGENAYMCAKCKKKVPATKRFTVHRTSNVLTLSLKRFANFSGGKITKDVGYPEFLNIRPYMSQSSGDPVMYGLYAVLVHSGYSCHAGHYYCYVKASNGQWYQMNDSMVHSSNIKVVLNQQAYVLFYLRIPETKKNGDGHTTKQGLLHPGKNSLGPEQIRKANFNGPLSSPQITKKLEPTQLRKIQSTDSGLGVPVSRNGAGLQAQSKFSNGTSAPRGPPKPAGAPTLIDEPFKKLKKPPPQASPRSCTPGPSNCVGKADGDRRPAGDGRGIAASTSTKSLSDSSSADTTDSKDSTGPKSAPVGETPSTPRKGPSSLSSPARSVERVHGTEEQKKAKPPALSVITSEATCTMSPPPAKKLALSAKKASRSSRSPRSTDASLLSPGQLYSDPTNPPHIHRTSPSPTDHHRAGPFHSPQLQSPPYALASLHGSSKPSPQQQSQTPTPSLSPQSNGFHAPPPGHRGPSSGFAPQEPSLGGPLETTIHQRRKKKKKRRHSEMEAGATPAPSLPTAPAGPSSIELTDEKTQKRKKKKRKREEADGEKAVKEKVCVESHLEEDWCQSGPWSLSTPVKPAPGQTQQKPLAVKTEASEPHRSQCEGTAALLTKRKKRRRRRSQLPEVQRDAPSAVSESHCGLKTAHSESDAGDAAVLKPNSKKKKKRLKEQNVPEESRQTPTEDHCAEPEPVAPLPATNGMKNEKPSKRTTATVVVWDSQVKDGYKRSQAPAADEAECGDARPHPAPLAWEGTRRGDVVEELLKNSTDKAYGANVLSWDGELSSISRDAMQDTRDAINDKVIDEWDEDFDSGKVKKTKLYKKVKWRGGSSIFQKIQDRRNKWSVTPGSKMAFGVRR</sequence>
<organism evidence="10 11">
    <name type="scientific">Merluccius polli</name>
    <name type="common">Benguela hake</name>
    <name type="synonym">Merluccius cadenati</name>
    <dbReference type="NCBI Taxonomy" id="89951"/>
    <lineage>
        <taxon>Eukaryota</taxon>
        <taxon>Metazoa</taxon>
        <taxon>Chordata</taxon>
        <taxon>Craniata</taxon>
        <taxon>Vertebrata</taxon>
        <taxon>Euteleostomi</taxon>
        <taxon>Actinopterygii</taxon>
        <taxon>Neopterygii</taxon>
        <taxon>Teleostei</taxon>
        <taxon>Neoteleostei</taxon>
        <taxon>Acanthomorphata</taxon>
        <taxon>Zeiogadaria</taxon>
        <taxon>Gadariae</taxon>
        <taxon>Gadiformes</taxon>
        <taxon>Gadoidei</taxon>
        <taxon>Merlucciidae</taxon>
        <taxon>Merluccius</taxon>
    </lineage>
</organism>
<evidence type="ECO:0000256" key="8">
    <source>
        <dbReference type="SAM" id="MobiDB-lite"/>
    </source>
</evidence>
<dbReference type="GO" id="GO:0005829">
    <property type="term" value="C:cytosol"/>
    <property type="evidence" value="ECO:0007669"/>
    <property type="project" value="TreeGrafter"/>
</dbReference>
<feature type="compositionally biased region" description="Low complexity" evidence="8">
    <location>
        <begin position="734"/>
        <end position="752"/>
    </location>
</feature>
<dbReference type="Gene3D" id="3.90.70.10">
    <property type="entry name" value="Cysteine proteinases"/>
    <property type="match status" value="1"/>
</dbReference>
<evidence type="ECO:0000313" key="11">
    <source>
        <dbReference type="Proteomes" id="UP001174136"/>
    </source>
</evidence>
<dbReference type="SUPFAM" id="SSF54001">
    <property type="entry name" value="Cysteine proteinases"/>
    <property type="match status" value="1"/>
</dbReference>
<dbReference type="PANTHER" id="PTHR24006:SF653">
    <property type="entry name" value="UBIQUITIN CARBOXYL-TERMINAL HYDROLASE 36"/>
    <property type="match status" value="1"/>
</dbReference>
<feature type="compositionally biased region" description="Polar residues" evidence="8">
    <location>
        <begin position="806"/>
        <end position="815"/>
    </location>
</feature>
<dbReference type="PROSITE" id="PS50235">
    <property type="entry name" value="USP_3"/>
    <property type="match status" value="1"/>
</dbReference>
<gene>
    <name evidence="10" type="primary">Usp42</name>
    <name evidence="10" type="ORF">N1851_026054</name>
</gene>
<dbReference type="PROSITE" id="PS00973">
    <property type="entry name" value="USP_2"/>
    <property type="match status" value="1"/>
</dbReference>
<evidence type="ECO:0000259" key="9">
    <source>
        <dbReference type="PROSITE" id="PS50235"/>
    </source>
</evidence>
<evidence type="ECO:0000313" key="10">
    <source>
        <dbReference type="EMBL" id="KAK0137723.1"/>
    </source>
</evidence>
<feature type="compositionally biased region" description="Polar residues" evidence="8">
    <location>
        <begin position="667"/>
        <end position="677"/>
    </location>
</feature>
<comment type="catalytic activity">
    <reaction evidence="1">
        <text>Thiol-dependent hydrolysis of ester, thioester, amide, peptide and isopeptide bonds formed by the C-terminal Gly of ubiquitin (a 76-residue protein attached to proteins as an intracellular targeting signal).</text>
        <dbReference type="EC" id="3.4.19.12"/>
    </reaction>
</comment>
<keyword evidence="4" id="KW-0645">Protease</keyword>
<feature type="compositionally biased region" description="Low complexity" evidence="8">
    <location>
        <begin position="894"/>
        <end position="914"/>
    </location>
</feature>
<feature type="compositionally biased region" description="Basic residues" evidence="8">
    <location>
        <begin position="1067"/>
        <end position="1077"/>
    </location>
</feature>
<dbReference type="GO" id="GO:0042981">
    <property type="term" value="P:regulation of apoptotic process"/>
    <property type="evidence" value="ECO:0007669"/>
    <property type="project" value="TreeGrafter"/>
</dbReference>
<feature type="domain" description="USP" evidence="9">
    <location>
        <begin position="292"/>
        <end position="593"/>
    </location>
</feature>
<keyword evidence="11" id="KW-1185">Reference proteome</keyword>
<feature type="region of interest" description="Disordered" evidence="8">
    <location>
        <begin position="600"/>
        <end position="620"/>
    </location>
</feature>
<dbReference type="GO" id="GO:0005634">
    <property type="term" value="C:nucleus"/>
    <property type="evidence" value="ECO:0007669"/>
    <property type="project" value="TreeGrafter"/>
</dbReference>
<dbReference type="GO" id="GO:0004843">
    <property type="term" value="F:cysteine-type deubiquitinase activity"/>
    <property type="evidence" value="ECO:0007669"/>
    <property type="project" value="UniProtKB-EC"/>
</dbReference>
<evidence type="ECO:0000256" key="6">
    <source>
        <dbReference type="ARBA" id="ARBA00022801"/>
    </source>
</evidence>
<keyword evidence="7" id="KW-0788">Thiol protease</keyword>
<dbReference type="InterPro" id="IPR001394">
    <property type="entry name" value="Peptidase_C19_UCH"/>
</dbReference>
<protein>
    <recommendedName>
        <fullName evidence="2">ubiquitinyl hydrolase 1</fullName>
        <ecNumber evidence="2">3.4.19.12</ecNumber>
    </recommendedName>
</protein>
<accession>A0AA47MCH3</accession>
<dbReference type="EC" id="3.4.19.12" evidence="2"/>
<dbReference type="InterPro" id="IPR028889">
    <property type="entry name" value="USP"/>
</dbReference>
<dbReference type="InterPro" id="IPR018200">
    <property type="entry name" value="USP_CS"/>
</dbReference>
<feature type="compositionally biased region" description="Low complexity" evidence="8">
    <location>
        <begin position="821"/>
        <end position="839"/>
    </location>
</feature>
<evidence type="ECO:0000256" key="2">
    <source>
        <dbReference type="ARBA" id="ARBA00012759"/>
    </source>
</evidence>
<dbReference type="EMBL" id="JAOPHQ010004853">
    <property type="protein sequence ID" value="KAK0137723.1"/>
    <property type="molecule type" value="Genomic_DNA"/>
</dbReference>